<dbReference type="PANTHER" id="PTHR47970:SF29">
    <property type="entry name" value="KINESIN FAMILY MEMBER 20B"/>
    <property type="match status" value="1"/>
</dbReference>
<keyword evidence="4 9" id="KW-0547">Nucleotide-binding</keyword>
<proteinExistence type="inferred from homology"/>
<dbReference type="InterPro" id="IPR036961">
    <property type="entry name" value="Kinesin_motor_dom_sf"/>
</dbReference>
<evidence type="ECO:0000256" key="2">
    <source>
        <dbReference type="ARBA" id="ARBA00022490"/>
    </source>
</evidence>
<dbReference type="InterPro" id="IPR027417">
    <property type="entry name" value="P-loop_NTPase"/>
</dbReference>
<dbReference type="GO" id="GO:0007018">
    <property type="term" value="P:microtubule-based movement"/>
    <property type="evidence" value="ECO:0007669"/>
    <property type="project" value="InterPro"/>
</dbReference>
<name>A0A7R9E343_9NEOP</name>
<keyword evidence="8" id="KW-0206">Cytoskeleton</keyword>
<feature type="binding site" evidence="9">
    <location>
        <begin position="133"/>
        <end position="140"/>
    </location>
    <ligand>
        <name>ATP</name>
        <dbReference type="ChEBI" id="CHEBI:30616"/>
    </ligand>
</feature>
<evidence type="ECO:0000256" key="8">
    <source>
        <dbReference type="ARBA" id="ARBA00023212"/>
    </source>
</evidence>
<keyword evidence="7 9" id="KW-0505">Motor protein</keyword>
<dbReference type="GO" id="GO:0008574">
    <property type="term" value="F:plus-end-directed microtubule motor activity"/>
    <property type="evidence" value="ECO:0007669"/>
    <property type="project" value="TreeGrafter"/>
</dbReference>
<reference evidence="13" key="1">
    <citation type="submission" date="2020-11" db="EMBL/GenBank/DDBJ databases">
        <authorList>
            <person name="Tran Van P."/>
        </authorList>
    </citation>
    <scope>NUCLEOTIDE SEQUENCE</scope>
</reference>
<dbReference type="PRINTS" id="PR00380">
    <property type="entry name" value="KINESINHEAVY"/>
</dbReference>
<evidence type="ECO:0000313" key="13">
    <source>
        <dbReference type="EMBL" id="CAD7426501.1"/>
    </source>
</evidence>
<evidence type="ECO:0000256" key="6">
    <source>
        <dbReference type="ARBA" id="ARBA00023054"/>
    </source>
</evidence>
<evidence type="ECO:0000256" key="3">
    <source>
        <dbReference type="ARBA" id="ARBA00022553"/>
    </source>
</evidence>
<gene>
    <name evidence="13" type="ORF">TMSB3V08_LOCUS3385</name>
</gene>
<dbReference type="GO" id="GO:0005634">
    <property type="term" value="C:nucleus"/>
    <property type="evidence" value="ECO:0007669"/>
    <property type="project" value="TreeGrafter"/>
</dbReference>
<protein>
    <recommendedName>
        <fullName evidence="12">Kinesin motor domain-containing protein</fullName>
    </recommendedName>
</protein>
<evidence type="ECO:0000256" key="7">
    <source>
        <dbReference type="ARBA" id="ARBA00023175"/>
    </source>
</evidence>
<feature type="coiled-coil region" evidence="10">
    <location>
        <begin position="551"/>
        <end position="697"/>
    </location>
</feature>
<dbReference type="GO" id="GO:0090307">
    <property type="term" value="P:mitotic spindle assembly"/>
    <property type="evidence" value="ECO:0007669"/>
    <property type="project" value="TreeGrafter"/>
</dbReference>
<evidence type="ECO:0000256" key="10">
    <source>
        <dbReference type="SAM" id="Coils"/>
    </source>
</evidence>
<comment type="subcellular location">
    <subcellularLocation>
        <location evidence="1">Cytoplasm</location>
        <location evidence="1">Cytoskeleton</location>
        <location evidence="1">Spindle</location>
    </subcellularLocation>
</comment>
<feature type="compositionally biased region" description="Polar residues" evidence="11">
    <location>
        <begin position="776"/>
        <end position="798"/>
    </location>
</feature>
<feature type="domain" description="Kinesin motor" evidence="12">
    <location>
        <begin position="45"/>
        <end position="476"/>
    </location>
</feature>
<dbReference type="SMART" id="SM00129">
    <property type="entry name" value="KISc"/>
    <property type="match status" value="1"/>
</dbReference>
<keyword evidence="3" id="KW-0597">Phosphoprotein</keyword>
<dbReference type="InterPro" id="IPR001752">
    <property type="entry name" value="Kinesin_motor_dom"/>
</dbReference>
<comment type="similarity">
    <text evidence="9">Belongs to the TRAFAC class myosin-kinesin ATPase superfamily. Kinesin family.</text>
</comment>
<dbReference type="PANTHER" id="PTHR47970">
    <property type="entry name" value="KINESIN-LIKE PROTEIN KIF11"/>
    <property type="match status" value="1"/>
</dbReference>
<dbReference type="AlphaFoldDB" id="A0A7R9E343"/>
<feature type="compositionally biased region" description="Polar residues" evidence="11">
    <location>
        <begin position="853"/>
        <end position="868"/>
    </location>
</feature>
<evidence type="ECO:0000256" key="11">
    <source>
        <dbReference type="SAM" id="MobiDB-lite"/>
    </source>
</evidence>
<evidence type="ECO:0000256" key="9">
    <source>
        <dbReference type="PROSITE-ProRule" id="PRU00283"/>
    </source>
</evidence>
<dbReference type="GO" id="GO:0051231">
    <property type="term" value="P:spindle elongation"/>
    <property type="evidence" value="ECO:0007669"/>
    <property type="project" value="TreeGrafter"/>
</dbReference>
<keyword evidence="6 10" id="KW-0175">Coiled coil</keyword>
<dbReference type="InterPro" id="IPR047149">
    <property type="entry name" value="KIF11-like"/>
</dbReference>
<accession>A0A7R9E343</accession>
<dbReference type="GO" id="GO:0072686">
    <property type="term" value="C:mitotic spindle"/>
    <property type="evidence" value="ECO:0007669"/>
    <property type="project" value="TreeGrafter"/>
</dbReference>
<dbReference type="Pfam" id="PF00225">
    <property type="entry name" value="Kinesin"/>
    <property type="match status" value="1"/>
</dbReference>
<dbReference type="GO" id="GO:0005876">
    <property type="term" value="C:spindle microtubule"/>
    <property type="evidence" value="ECO:0007669"/>
    <property type="project" value="TreeGrafter"/>
</dbReference>
<evidence type="ECO:0000256" key="1">
    <source>
        <dbReference type="ARBA" id="ARBA00004186"/>
    </source>
</evidence>
<feature type="coiled-coil region" evidence="10">
    <location>
        <begin position="734"/>
        <end position="761"/>
    </location>
</feature>
<feature type="region of interest" description="Disordered" evidence="11">
    <location>
        <begin position="1"/>
        <end position="22"/>
    </location>
</feature>
<dbReference type="GO" id="GO:0005524">
    <property type="term" value="F:ATP binding"/>
    <property type="evidence" value="ECO:0007669"/>
    <property type="project" value="UniProtKB-UniRule"/>
</dbReference>
<evidence type="ECO:0000259" key="12">
    <source>
        <dbReference type="PROSITE" id="PS50067"/>
    </source>
</evidence>
<dbReference type="PROSITE" id="PS50067">
    <property type="entry name" value="KINESIN_MOTOR_2"/>
    <property type="match status" value="1"/>
</dbReference>
<evidence type="ECO:0000256" key="5">
    <source>
        <dbReference type="ARBA" id="ARBA00022840"/>
    </source>
</evidence>
<feature type="region of interest" description="Disordered" evidence="11">
    <location>
        <begin position="762"/>
        <end position="868"/>
    </location>
</feature>
<organism evidence="13">
    <name type="scientific">Timema monikensis</name>
    <dbReference type="NCBI Taxonomy" id="170555"/>
    <lineage>
        <taxon>Eukaryota</taxon>
        <taxon>Metazoa</taxon>
        <taxon>Ecdysozoa</taxon>
        <taxon>Arthropoda</taxon>
        <taxon>Hexapoda</taxon>
        <taxon>Insecta</taxon>
        <taxon>Pterygota</taxon>
        <taxon>Neoptera</taxon>
        <taxon>Polyneoptera</taxon>
        <taxon>Phasmatodea</taxon>
        <taxon>Timematodea</taxon>
        <taxon>Timematoidea</taxon>
        <taxon>Timematidae</taxon>
        <taxon>Timema</taxon>
    </lineage>
</organism>
<dbReference type="Gene3D" id="3.40.850.10">
    <property type="entry name" value="Kinesin motor domain"/>
    <property type="match status" value="1"/>
</dbReference>
<keyword evidence="2" id="KW-0963">Cytoplasm</keyword>
<feature type="compositionally biased region" description="Polar residues" evidence="11">
    <location>
        <begin position="12"/>
        <end position="21"/>
    </location>
</feature>
<dbReference type="GO" id="GO:0008017">
    <property type="term" value="F:microtubule binding"/>
    <property type="evidence" value="ECO:0007669"/>
    <property type="project" value="InterPro"/>
</dbReference>
<dbReference type="EMBL" id="OB793210">
    <property type="protein sequence ID" value="CAD7426501.1"/>
    <property type="molecule type" value="Genomic_DNA"/>
</dbReference>
<sequence>MAEGKSHLLPLQGSNSESSFKTPLGATKKKLLPIFDDMLEDSKEDVKVYLRIRPVANIKRPSIISWDDHQLTMEAPDDSATFKNEQHHKYQHKFVFKKIFAPAADQRNIFEESVLEPIKNFIRGKDGLLFTYGTTNAGKTYTIQGTVTKPGIIPRALHLLFASIKGKVNTDNNLKLTNGSSLMVLDDSSALVELEYKQAILNKSFDTESVDIKSSLTDTSSRSSEIEEFISGTFREMQHHLHKEQDSTFINRDKCDMNFSVFVSFAEIYNENLYDLLEHPMDVLRLHRDGPKKRSLQLGIDLKGNTYIKGLRQIKVSSGDEAFHVLLFGQNNLQFASTELNSVSSRSHCIFSIILVRHADTEDPVITTINTFSFCDLAGIERVKKTHNIGERLKESQNINTSLMVLGRCLTTIRQNQKTKDKCMVPFRDSKLTQLFRQPLLSKNSSVAMIVNINPDPHIFDETITVLKLSAVAMEPVAARPTKHLKELIIRLKSSHASPPRILSLRVLSLIHPSCPWSWFCEAVLGSLPVSILITWPDHSNMAAQDLETIEQMYMAKVKDLENTLEDLNSRLETVKLVYDKKREDEINTLQKEVKNLQCNLSMKEELDGKIAEVARLEREIKNHQACKLCDDRKQLYSNYEVQVENLKVQLQAHKEEGRSAEVNKKTQEIERLKEENEQMHREIDFHAKEMDQFKSRRDQQFKAYEDLLEKAWEKKELSPFQEILYKTTPNSPRKESHVEMEQLRREIDDKDRELSYYKEKLKSQSETFKQPLERSASTPRIPTPASSRHSLKPQSDEISVPRRSPRLLLRPNLDENSGLRRSPRLRNKQLLPPSTVVSSDFEDQSEEKENKNPLTASCTTTQTNKYT</sequence>
<dbReference type="SUPFAM" id="SSF52540">
    <property type="entry name" value="P-loop containing nucleoside triphosphate hydrolases"/>
    <property type="match status" value="1"/>
</dbReference>
<evidence type="ECO:0000256" key="4">
    <source>
        <dbReference type="ARBA" id="ARBA00022741"/>
    </source>
</evidence>
<keyword evidence="5 9" id="KW-0067">ATP-binding</keyword>